<dbReference type="VEuPathDB" id="VectorBase:BGLB039644"/>
<dbReference type="AlphaFoldDB" id="A0A2C9M838"/>
<proteinExistence type="predicted"/>
<evidence type="ECO:0000313" key="2">
    <source>
        <dbReference type="Proteomes" id="UP000076420"/>
    </source>
</evidence>
<name>A0A2C9M838_BIOGL</name>
<organism evidence="1 2">
    <name type="scientific">Biomphalaria glabrata</name>
    <name type="common">Bloodfluke planorb</name>
    <name type="synonym">Freshwater snail</name>
    <dbReference type="NCBI Taxonomy" id="6526"/>
    <lineage>
        <taxon>Eukaryota</taxon>
        <taxon>Metazoa</taxon>
        <taxon>Spiralia</taxon>
        <taxon>Lophotrochozoa</taxon>
        <taxon>Mollusca</taxon>
        <taxon>Gastropoda</taxon>
        <taxon>Heterobranchia</taxon>
        <taxon>Euthyneura</taxon>
        <taxon>Panpulmonata</taxon>
        <taxon>Hygrophila</taxon>
        <taxon>Lymnaeoidea</taxon>
        <taxon>Planorbidae</taxon>
        <taxon>Biomphalaria</taxon>
    </lineage>
</organism>
<dbReference type="KEGG" id="bgt:106071097"/>
<dbReference type="VEuPathDB" id="VectorBase:BGLAX_050954"/>
<dbReference type="Proteomes" id="UP000076420">
    <property type="component" value="Unassembled WGS sequence"/>
</dbReference>
<dbReference type="OrthoDB" id="6134861at2759"/>
<gene>
    <name evidence="1" type="primary">106071097</name>
</gene>
<accession>A0A2C9M838</accession>
<sequence length="254" mass="29461">MKYRATIGYYQSTFILFSLIIRTLSVKVDLDISSDDVKGMPSVINVTLTSDTNMSTVLLQLSRVEHINSNLPIYTIEDDQVTKQQVLEDEFVAFYQDTNHQAVIHVVRQNVTDGTDDFIIKRGEYVDQNIRYTIEPNSRKKREANQFDNVNENYEVKRALTPLATLSDYVLPRHLDILVAPGVHAREVRYISKKSQYGRKIDRRRRQSVSTYYIDITAFLEFSNYKLFLDQASNDQVAALKKVQEYYAFIFTGD</sequence>
<evidence type="ECO:0000313" key="1">
    <source>
        <dbReference type="EnsemblMetazoa" id="BGLB039644-PA"/>
    </source>
</evidence>
<protein>
    <submittedName>
        <fullName evidence="1">Uncharacterized protein</fullName>
    </submittedName>
</protein>
<reference evidence="1" key="1">
    <citation type="submission" date="2020-05" db="UniProtKB">
        <authorList>
            <consortium name="EnsemblMetazoa"/>
        </authorList>
    </citation>
    <scope>IDENTIFICATION</scope>
    <source>
        <strain evidence="1">BB02</strain>
    </source>
</reference>
<dbReference type="EnsemblMetazoa" id="BGLB039644-RA">
    <property type="protein sequence ID" value="BGLB039644-PA"/>
    <property type="gene ID" value="BGLB039644"/>
</dbReference>